<accession>A0A975IYT9</accession>
<dbReference type="InterPro" id="IPR038765">
    <property type="entry name" value="Papain-like_cys_pep_sf"/>
</dbReference>
<dbReference type="AlphaFoldDB" id="A0A975IYT9"/>
<proteinExistence type="predicted"/>
<name>A0A975IYT9_9BACT</name>
<organism evidence="1 2">
    <name type="scientific">Luteolibacter ambystomatis</name>
    <dbReference type="NCBI Taxonomy" id="2824561"/>
    <lineage>
        <taxon>Bacteria</taxon>
        <taxon>Pseudomonadati</taxon>
        <taxon>Verrucomicrobiota</taxon>
        <taxon>Verrucomicrobiia</taxon>
        <taxon>Verrucomicrobiales</taxon>
        <taxon>Verrucomicrobiaceae</taxon>
        <taxon>Luteolibacter</taxon>
    </lineage>
</organism>
<dbReference type="Gene3D" id="3.90.1720.10">
    <property type="entry name" value="endopeptidase domain like (from Nostoc punctiforme)"/>
    <property type="match status" value="1"/>
</dbReference>
<dbReference type="SUPFAM" id="SSF54001">
    <property type="entry name" value="Cysteine proteinases"/>
    <property type="match status" value="1"/>
</dbReference>
<dbReference type="EMBL" id="CP073100">
    <property type="protein sequence ID" value="QUE50489.1"/>
    <property type="molecule type" value="Genomic_DNA"/>
</dbReference>
<dbReference type="KEGG" id="lamb:KBB96_16695"/>
<reference evidence="1" key="1">
    <citation type="submission" date="2021-04" db="EMBL/GenBank/DDBJ databases">
        <title>Luteolibacter sp. 32A isolated from the skin of an Anderson's salamander (Ambystoma andersonii).</title>
        <authorList>
            <person name="Spergser J."/>
            <person name="Busse H.-J."/>
        </authorList>
    </citation>
    <scope>NUCLEOTIDE SEQUENCE</scope>
    <source>
        <strain evidence="1">32A</strain>
    </source>
</reference>
<gene>
    <name evidence="1" type="ORF">KBB96_16695</name>
</gene>
<dbReference type="RefSeq" id="WP_211630629.1">
    <property type="nucleotide sequence ID" value="NZ_CP073100.1"/>
</dbReference>
<evidence type="ECO:0000313" key="1">
    <source>
        <dbReference type="EMBL" id="QUE50489.1"/>
    </source>
</evidence>
<dbReference type="Proteomes" id="UP000676169">
    <property type="component" value="Chromosome"/>
</dbReference>
<evidence type="ECO:0000313" key="2">
    <source>
        <dbReference type="Proteomes" id="UP000676169"/>
    </source>
</evidence>
<protein>
    <submittedName>
        <fullName evidence="1">Uncharacterized protein</fullName>
    </submittedName>
</protein>
<keyword evidence="2" id="KW-1185">Reference proteome</keyword>
<sequence length="227" mass="25402">MHETIELGGLTNAEFFATHAAPGRVGLVGGTALIDRAICRAQRHVTDGAWSWFSHAFFIQGARADGHHWVIESDLDIHRRHVRLGVQENRVSKYHDEELYSTVAILDFGLTPEQTAAIVTEGLNLVADRTRYSLRELLGVMVAIRSETLRGKTNLLSREKSMFCSALVRHLFRAAGVDLAPDLDVKHTAPEDLARSLVPHTTYLLKREIATSKLKAIKRKLNRGFML</sequence>